<dbReference type="NCBIfam" id="NF001452">
    <property type="entry name" value="PRK00311.1"/>
    <property type="match status" value="1"/>
</dbReference>
<dbReference type="CDD" id="cd06557">
    <property type="entry name" value="KPHMT-like"/>
    <property type="match status" value="1"/>
</dbReference>
<dbReference type="GO" id="GO:0000287">
    <property type="term" value="F:magnesium ion binding"/>
    <property type="evidence" value="ECO:0007669"/>
    <property type="project" value="TreeGrafter"/>
</dbReference>
<dbReference type="EC" id="2.1.2.11" evidence="3 6"/>
<dbReference type="GO" id="GO:0005739">
    <property type="term" value="C:mitochondrion"/>
    <property type="evidence" value="ECO:0007669"/>
    <property type="project" value="TreeGrafter"/>
</dbReference>
<keyword evidence="9" id="KW-1185">Reference proteome</keyword>
<comment type="function">
    <text evidence="6">Catalyzes the reversible reaction in which hydroxymethyl group from 5,10-methylenetetrahydrofolate is transferred onto alpha-ketoisovalerate to form ketopantoate.</text>
</comment>
<evidence type="ECO:0000256" key="4">
    <source>
        <dbReference type="ARBA" id="ARBA00022679"/>
    </source>
</evidence>
<gene>
    <name evidence="8" type="ORF">BT67DRAFT_378854</name>
</gene>
<sequence length="473" mass="49684">MYLRSLARSCASLSRATRGTPSPSHLARGPCLAAAPQTRWSSHSPMGSPGKMLAKVNVITLKHMHKKGEPITVMTAHDFPSGHVADAAGMDVVLVGDSLAMVAMGMEDTNEILVEEMLLHCRSVSRAVKSAFTIGDLPMGSYEISPSQALGTAIRFIKEGRMQGVKIEGGREMVPTIKALVTAGIPVLGHVGLTPQRQHALGGFRVQGKSSSSAMRILADALAVQRAGCFAVVIEAVPPQVATIITDMLSIPTIGIGAGNGCSGQVLVQSDMIGNFPPGRSLPKFVKKYGNVWSESFKAIEAFRYDVKNRKYPGVEHTYPIAQNELDKLPTTSSSAGAKVLFTYRNTLSVSLTLSVLRRYATTDSNLWALATLTSSRRMGGAEPTGLKRTTIFSWGKPPAAARAAVASRGSVNRTVDAVIVRGRSAESRPSRTGDAGAELSGAPGPPGATAAVVGDGEAAILGGCVCLGRVRL</sequence>
<dbReference type="PANTHER" id="PTHR20881">
    <property type="entry name" value="3-METHYL-2-OXOBUTANOATE HYDROXYMETHYLTRANSFERASE"/>
    <property type="match status" value="1"/>
</dbReference>
<evidence type="ECO:0000313" key="9">
    <source>
        <dbReference type="Proteomes" id="UP001304895"/>
    </source>
</evidence>
<comment type="pathway">
    <text evidence="1 6">Cofactor biosynthesis; (R)-pantothenate biosynthesis; (R)-pantoate from 3-methyl-2-oxobutanoate: step 1/2.</text>
</comment>
<evidence type="ECO:0000313" key="8">
    <source>
        <dbReference type="EMBL" id="KAK4134869.1"/>
    </source>
</evidence>
<evidence type="ECO:0000256" key="3">
    <source>
        <dbReference type="ARBA" id="ARBA00012618"/>
    </source>
</evidence>
<comment type="caution">
    <text evidence="8">The sequence shown here is derived from an EMBL/GenBank/DDBJ whole genome shotgun (WGS) entry which is preliminary data.</text>
</comment>
<dbReference type="InterPro" id="IPR015813">
    <property type="entry name" value="Pyrv/PenolPyrv_kinase-like_dom"/>
</dbReference>
<dbReference type="HAMAP" id="MF_00156">
    <property type="entry name" value="PanB"/>
    <property type="match status" value="1"/>
</dbReference>
<organism evidence="8 9">
    <name type="scientific">Trichocladium antarcticum</name>
    <dbReference type="NCBI Taxonomy" id="1450529"/>
    <lineage>
        <taxon>Eukaryota</taxon>
        <taxon>Fungi</taxon>
        <taxon>Dikarya</taxon>
        <taxon>Ascomycota</taxon>
        <taxon>Pezizomycotina</taxon>
        <taxon>Sordariomycetes</taxon>
        <taxon>Sordariomycetidae</taxon>
        <taxon>Sordariales</taxon>
        <taxon>Chaetomiaceae</taxon>
        <taxon>Trichocladium</taxon>
    </lineage>
</organism>
<evidence type="ECO:0000256" key="2">
    <source>
        <dbReference type="ARBA" id="ARBA00008676"/>
    </source>
</evidence>
<dbReference type="InterPro" id="IPR040442">
    <property type="entry name" value="Pyrv_kinase-like_dom_sf"/>
</dbReference>
<keyword evidence="6" id="KW-0566">Pantothenate biosynthesis</keyword>
<dbReference type="NCBIfam" id="TIGR00222">
    <property type="entry name" value="panB"/>
    <property type="match status" value="1"/>
</dbReference>
<dbReference type="SUPFAM" id="SSF51621">
    <property type="entry name" value="Phosphoenolpyruvate/pyruvate domain"/>
    <property type="match status" value="1"/>
</dbReference>
<dbReference type="Proteomes" id="UP001304895">
    <property type="component" value="Unassembled WGS sequence"/>
</dbReference>
<evidence type="ECO:0000256" key="7">
    <source>
        <dbReference type="SAM" id="MobiDB-lite"/>
    </source>
</evidence>
<dbReference type="EMBL" id="MU853407">
    <property type="protein sequence ID" value="KAK4134869.1"/>
    <property type="molecule type" value="Genomic_DNA"/>
</dbReference>
<feature type="region of interest" description="Disordered" evidence="7">
    <location>
        <begin position="423"/>
        <end position="447"/>
    </location>
</feature>
<accession>A0AAN6ULC3</accession>
<dbReference type="GO" id="GO:0015940">
    <property type="term" value="P:pantothenate biosynthetic process"/>
    <property type="evidence" value="ECO:0007669"/>
    <property type="project" value="UniProtKB-KW"/>
</dbReference>
<proteinExistence type="inferred from homology"/>
<keyword evidence="4 6" id="KW-0808">Transferase</keyword>
<reference evidence="8" key="1">
    <citation type="journal article" date="2023" name="Mol. Phylogenet. Evol.">
        <title>Genome-scale phylogeny and comparative genomics of the fungal order Sordariales.</title>
        <authorList>
            <person name="Hensen N."/>
            <person name="Bonometti L."/>
            <person name="Westerberg I."/>
            <person name="Brannstrom I.O."/>
            <person name="Guillou S."/>
            <person name="Cros-Aarteil S."/>
            <person name="Calhoun S."/>
            <person name="Haridas S."/>
            <person name="Kuo A."/>
            <person name="Mondo S."/>
            <person name="Pangilinan J."/>
            <person name="Riley R."/>
            <person name="LaButti K."/>
            <person name="Andreopoulos B."/>
            <person name="Lipzen A."/>
            <person name="Chen C."/>
            <person name="Yan M."/>
            <person name="Daum C."/>
            <person name="Ng V."/>
            <person name="Clum A."/>
            <person name="Steindorff A."/>
            <person name="Ohm R.A."/>
            <person name="Martin F."/>
            <person name="Silar P."/>
            <person name="Natvig D.O."/>
            <person name="Lalanne C."/>
            <person name="Gautier V."/>
            <person name="Ament-Velasquez S.L."/>
            <person name="Kruys A."/>
            <person name="Hutchinson M.I."/>
            <person name="Powell A.J."/>
            <person name="Barry K."/>
            <person name="Miller A.N."/>
            <person name="Grigoriev I.V."/>
            <person name="Debuchy R."/>
            <person name="Gladieux P."/>
            <person name="Hiltunen Thoren M."/>
            <person name="Johannesson H."/>
        </authorList>
    </citation>
    <scope>NUCLEOTIDE SEQUENCE</scope>
    <source>
        <strain evidence="8">CBS 123565</strain>
    </source>
</reference>
<dbReference type="Pfam" id="PF02548">
    <property type="entry name" value="Pantoate_transf"/>
    <property type="match status" value="1"/>
</dbReference>
<comment type="catalytic activity">
    <reaction evidence="5 6">
        <text>(6R)-5,10-methylene-5,6,7,8-tetrahydrofolate + 3-methyl-2-oxobutanoate + H2O = 2-dehydropantoate + (6S)-5,6,7,8-tetrahydrofolate</text>
        <dbReference type="Rhea" id="RHEA:11824"/>
        <dbReference type="ChEBI" id="CHEBI:11561"/>
        <dbReference type="ChEBI" id="CHEBI:11851"/>
        <dbReference type="ChEBI" id="CHEBI:15377"/>
        <dbReference type="ChEBI" id="CHEBI:15636"/>
        <dbReference type="ChEBI" id="CHEBI:57453"/>
        <dbReference type="EC" id="2.1.2.11"/>
    </reaction>
</comment>
<dbReference type="Gene3D" id="3.20.20.60">
    <property type="entry name" value="Phosphoenolpyruvate-binding domains"/>
    <property type="match status" value="1"/>
</dbReference>
<dbReference type="FunFam" id="3.20.20.60:FF:000003">
    <property type="entry name" value="3-methyl-2-oxobutanoate hydroxymethyltransferase"/>
    <property type="match status" value="1"/>
</dbReference>
<dbReference type="AlphaFoldDB" id="A0AAN6ULC3"/>
<dbReference type="InterPro" id="IPR003700">
    <property type="entry name" value="Pantoate_hydroxy_MeTrfase"/>
</dbReference>
<dbReference type="PANTHER" id="PTHR20881:SF0">
    <property type="entry name" value="3-METHYL-2-OXOBUTANOATE HYDROXYMETHYLTRANSFERASE"/>
    <property type="match status" value="1"/>
</dbReference>
<evidence type="ECO:0000256" key="5">
    <source>
        <dbReference type="ARBA" id="ARBA00049172"/>
    </source>
</evidence>
<comment type="similarity">
    <text evidence="2 6">Belongs to the PanB family.</text>
</comment>
<evidence type="ECO:0000256" key="1">
    <source>
        <dbReference type="ARBA" id="ARBA00005033"/>
    </source>
</evidence>
<name>A0AAN6ULC3_9PEZI</name>
<protein>
    <recommendedName>
        <fullName evidence="3 6">3-methyl-2-oxobutanoate hydroxymethyltransferase</fullName>
        <ecNumber evidence="3 6">2.1.2.11</ecNumber>
    </recommendedName>
</protein>
<dbReference type="GO" id="GO:0003864">
    <property type="term" value="F:3-methyl-2-oxobutanoate hydroxymethyltransferase activity"/>
    <property type="evidence" value="ECO:0007669"/>
    <property type="project" value="UniProtKB-EC"/>
</dbReference>
<evidence type="ECO:0000256" key="6">
    <source>
        <dbReference type="RuleBase" id="RU362100"/>
    </source>
</evidence>
<reference evidence="8" key="2">
    <citation type="submission" date="2023-05" db="EMBL/GenBank/DDBJ databases">
        <authorList>
            <consortium name="Lawrence Berkeley National Laboratory"/>
            <person name="Steindorff A."/>
            <person name="Hensen N."/>
            <person name="Bonometti L."/>
            <person name="Westerberg I."/>
            <person name="Brannstrom I.O."/>
            <person name="Guillou S."/>
            <person name="Cros-Aarteil S."/>
            <person name="Calhoun S."/>
            <person name="Haridas S."/>
            <person name="Kuo A."/>
            <person name="Mondo S."/>
            <person name="Pangilinan J."/>
            <person name="Riley R."/>
            <person name="Labutti K."/>
            <person name="Andreopoulos B."/>
            <person name="Lipzen A."/>
            <person name="Chen C."/>
            <person name="Yanf M."/>
            <person name="Daum C."/>
            <person name="Ng V."/>
            <person name="Clum A."/>
            <person name="Ohm R."/>
            <person name="Martin F."/>
            <person name="Silar P."/>
            <person name="Natvig D."/>
            <person name="Lalanne C."/>
            <person name="Gautier V."/>
            <person name="Ament-Velasquez S.L."/>
            <person name="Kruys A."/>
            <person name="Hutchinson M.I."/>
            <person name="Powell A.J."/>
            <person name="Barry K."/>
            <person name="Miller A.N."/>
            <person name="Grigoriev I.V."/>
            <person name="Debuchy R."/>
            <person name="Gladieux P."/>
            <person name="Thoren M.H."/>
            <person name="Johannesson H."/>
        </authorList>
    </citation>
    <scope>NUCLEOTIDE SEQUENCE</scope>
    <source>
        <strain evidence="8">CBS 123565</strain>
    </source>
</reference>